<dbReference type="Gene3D" id="1.10.8.50">
    <property type="match status" value="1"/>
</dbReference>
<feature type="compositionally biased region" description="Acidic residues" evidence="6">
    <location>
        <begin position="119"/>
        <end position="132"/>
    </location>
</feature>
<dbReference type="GO" id="GO:0072344">
    <property type="term" value="P:rescue of stalled ribosome"/>
    <property type="evidence" value="ECO:0007669"/>
    <property type="project" value="UniProtKB-UniRule"/>
</dbReference>
<gene>
    <name evidence="5" type="primary">rqcH</name>
    <name evidence="8" type="ordered locus">Rcas_4287</name>
</gene>
<evidence type="ECO:0000313" key="8">
    <source>
        <dbReference type="EMBL" id="ABU60314.1"/>
    </source>
</evidence>
<keyword evidence="9" id="KW-1185">Reference proteome</keyword>
<dbReference type="InterPro" id="IPR043682">
    <property type="entry name" value="RqcH_bacterial"/>
</dbReference>
<reference evidence="8 9" key="1">
    <citation type="submission" date="2007-08" db="EMBL/GenBank/DDBJ databases">
        <title>Complete sequence of Roseiflexus castenholzii DSM 13941.</title>
        <authorList>
            <consortium name="US DOE Joint Genome Institute"/>
            <person name="Copeland A."/>
            <person name="Lucas S."/>
            <person name="Lapidus A."/>
            <person name="Barry K."/>
            <person name="Glavina del Rio T."/>
            <person name="Dalin E."/>
            <person name="Tice H."/>
            <person name="Pitluck S."/>
            <person name="Thompson L.S."/>
            <person name="Brettin T."/>
            <person name="Bruce D."/>
            <person name="Detter J.C."/>
            <person name="Han C."/>
            <person name="Tapia R."/>
            <person name="Schmutz J."/>
            <person name="Larimer F."/>
            <person name="Land M."/>
            <person name="Hauser L."/>
            <person name="Kyrpides N."/>
            <person name="Mikhailova N."/>
            <person name="Bryant D.A."/>
            <person name="Hanada S."/>
            <person name="Tsukatani Y."/>
            <person name="Richardson P."/>
        </authorList>
    </citation>
    <scope>NUCLEOTIDE SEQUENCE [LARGE SCALE GENOMIC DNA]</scope>
    <source>
        <strain evidence="9">DSM 13941 / HLO8</strain>
    </source>
</reference>
<comment type="subunit">
    <text evidence="5">Associates with stalled 50S ribosomal subunits. Binds to RqcP.</text>
</comment>
<dbReference type="GO" id="GO:0000049">
    <property type="term" value="F:tRNA binding"/>
    <property type="evidence" value="ECO:0007669"/>
    <property type="project" value="UniProtKB-UniRule"/>
</dbReference>
<evidence type="ECO:0000313" key="9">
    <source>
        <dbReference type="Proteomes" id="UP000000263"/>
    </source>
</evidence>
<dbReference type="AlphaFoldDB" id="A7NRW8"/>
<dbReference type="PANTHER" id="PTHR15239:SF6">
    <property type="entry name" value="RIBOSOME QUALITY CONTROL COMPLEX SUBUNIT NEMF"/>
    <property type="match status" value="1"/>
</dbReference>
<dbReference type="KEGG" id="rca:Rcas_4287"/>
<dbReference type="HAMAP" id="MF_00844_B">
    <property type="entry name" value="RqcH_B"/>
    <property type="match status" value="1"/>
</dbReference>
<dbReference type="GO" id="GO:0043023">
    <property type="term" value="F:ribosomal large subunit binding"/>
    <property type="evidence" value="ECO:0007669"/>
    <property type="project" value="UniProtKB-UniRule"/>
</dbReference>
<dbReference type="Pfam" id="PF05670">
    <property type="entry name" value="NFACT-R_1"/>
    <property type="match status" value="1"/>
</dbReference>
<dbReference type="Pfam" id="PF05833">
    <property type="entry name" value="NFACT_N"/>
    <property type="match status" value="1"/>
</dbReference>
<dbReference type="GO" id="GO:1990112">
    <property type="term" value="C:RQC complex"/>
    <property type="evidence" value="ECO:0007669"/>
    <property type="project" value="TreeGrafter"/>
</dbReference>
<dbReference type="InterPro" id="IPR008532">
    <property type="entry name" value="NFACT_RNA-bd"/>
</dbReference>
<sequence>MYFDALTLAAVVDELRATIVGGRVQRVLLPGALSVALEIYTGRRCYLLLSAHPQFARVQLSPVRISRGTDATPPLLLLLRKYVNRGRITAVEQPDLERVLLLSIAKRPFSRNSDHPADLDDDDTPPEDTAPEEETLRCELIVEIMEQRSNIVLVGDDNIILAAARHVTPRMSRRPVLPREPYELPPPQIKYDPRQATAAELRAAIPDGQPDLARALVSAYRGLSPLAAREAVYRVMGRTLVPTGPDLPWDALADALCALWHASWSPHLVVDERGPIAFAPYEITHLAGARPYASMSAALDAYYAARERLTAHQQRRDALREQLHDTRERLERQRSALHAELQRAADFERLRWEGEMIFAFLHTLTPGQEHLDVEGRTITLDPHKSPVESAQERFRAYDKAKSALTGVPERLRAVELRLAGLDETLALLDVAERFEEIEAIAREAEAEGYLGPASTERTRKRQARPMPPLRLESSDGFTIYIGRTAQQNEQVTFRLGAPDDLWLHARGAPGAHVIIKSGGREVPERTIEEAAALAAYYSALRSSSSVDVEIARRRHVRKVRGGPAGLVTYRAERSVRVAPRPPW</sequence>
<feature type="region of interest" description="Disordered" evidence="6">
    <location>
        <begin position="112"/>
        <end position="132"/>
    </location>
</feature>
<comment type="function">
    <text evidence="5">Key component of the ribosome quality control system (RQC), a ribosome-associated complex that mediates the extraction of incompletely synthesized nascent chains from stalled ribosomes and their subsequent degradation. RqcH recruits Ala-charged tRNA, and with RqcP directs the elongation of stalled nascent chains on 50S ribosomal subunits, leading to non-templated C-terminal alanine extensions (Ala tail). The Ala tail promotes nascent chain degradation. May add between 1 and at least 8 Ala residues. Binds to stalled 50S ribosomal subunits.</text>
</comment>
<dbReference type="Proteomes" id="UP000000263">
    <property type="component" value="Chromosome"/>
</dbReference>
<keyword evidence="3 5" id="KW-0694">RNA-binding</keyword>
<dbReference type="GO" id="GO:0019843">
    <property type="term" value="F:rRNA binding"/>
    <property type="evidence" value="ECO:0007669"/>
    <property type="project" value="UniProtKB-UniRule"/>
</dbReference>
<dbReference type="HOGENOM" id="CLU_022481_2_1_0"/>
<accession>A7NRW8</accession>
<dbReference type="STRING" id="383372.Rcas_4287"/>
<name>A7NRW8_ROSCS</name>
<evidence type="ECO:0000256" key="4">
    <source>
        <dbReference type="ARBA" id="ARBA00022917"/>
    </source>
</evidence>
<evidence type="ECO:0000256" key="5">
    <source>
        <dbReference type="HAMAP-Rule" id="MF_00844"/>
    </source>
</evidence>
<evidence type="ECO:0000256" key="1">
    <source>
        <dbReference type="ARBA" id="ARBA00022555"/>
    </source>
</evidence>
<feature type="coiled-coil region" evidence="5">
    <location>
        <begin position="309"/>
        <end position="340"/>
    </location>
</feature>
<keyword evidence="4 5" id="KW-0648">Protein biosynthesis</keyword>
<protein>
    <recommendedName>
        <fullName evidence="5">Rqc2 homolog RqcH</fullName>
        <shortName evidence="5">RqcH</shortName>
    </recommendedName>
</protein>
<dbReference type="OrthoDB" id="9766163at2"/>
<evidence type="ECO:0000259" key="7">
    <source>
        <dbReference type="Pfam" id="PF05670"/>
    </source>
</evidence>
<keyword evidence="1 5" id="KW-0820">tRNA-binding</keyword>
<dbReference type="eggNOG" id="COG1293">
    <property type="taxonomic scope" value="Bacteria"/>
</dbReference>
<keyword evidence="2 5" id="KW-0699">rRNA-binding</keyword>
<keyword evidence="5" id="KW-0175">Coiled coil</keyword>
<comment type="similarity">
    <text evidence="5">Belongs to the NEMF family.</text>
</comment>
<dbReference type="Gene3D" id="2.30.310.10">
    <property type="entry name" value="ibrinogen binding protein from staphylococcus aureus domain"/>
    <property type="match status" value="1"/>
</dbReference>
<dbReference type="InterPro" id="IPR051608">
    <property type="entry name" value="RQC_Subunit_NEMF"/>
</dbReference>
<evidence type="ECO:0000256" key="3">
    <source>
        <dbReference type="ARBA" id="ARBA00022884"/>
    </source>
</evidence>
<dbReference type="RefSeq" id="WP_012122735.1">
    <property type="nucleotide sequence ID" value="NC_009767.1"/>
</dbReference>
<evidence type="ECO:0000256" key="2">
    <source>
        <dbReference type="ARBA" id="ARBA00022730"/>
    </source>
</evidence>
<dbReference type="EMBL" id="CP000804">
    <property type="protein sequence ID" value="ABU60314.1"/>
    <property type="molecule type" value="Genomic_DNA"/>
</dbReference>
<organism evidence="8 9">
    <name type="scientific">Roseiflexus castenholzii (strain DSM 13941 / HLO8)</name>
    <dbReference type="NCBI Taxonomy" id="383372"/>
    <lineage>
        <taxon>Bacteria</taxon>
        <taxon>Bacillati</taxon>
        <taxon>Chloroflexota</taxon>
        <taxon>Chloroflexia</taxon>
        <taxon>Chloroflexales</taxon>
        <taxon>Roseiflexineae</taxon>
        <taxon>Roseiflexaceae</taxon>
        <taxon>Roseiflexus</taxon>
    </lineage>
</organism>
<dbReference type="PANTHER" id="PTHR15239">
    <property type="entry name" value="NUCLEAR EXPORT MEDIATOR FACTOR NEMF"/>
    <property type="match status" value="1"/>
</dbReference>
<proteinExistence type="inferred from homology"/>
<feature type="domain" description="NFACT RNA-binding" evidence="7">
    <location>
        <begin position="472"/>
        <end position="560"/>
    </location>
</feature>
<evidence type="ECO:0000256" key="6">
    <source>
        <dbReference type="SAM" id="MobiDB-lite"/>
    </source>
</evidence>